<accession>A0AAW2L2V7</accession>
<dbReference type="AlphaFoldDB" id="A0AAW2L2V7"/>
<proteinExistence type="predicted"/>
<protein>
    <submittedName>
        <fullName evidence="2">Uncharacterized protein</fullName>
    </submittedName>
</protein>
<feature type="transmembrane region" description="Helical" evidence="1">
    <location>
        <begin position="134"/>
        <end position="156"/>
    </location>
</feature>
<feature type="transmembrane region" description="Helical" evidence="1">
    <location>
        <begin position="105"/>
        <end position="128"/>
    </location>
</feature>
<comment type="caution">
    <text evidence="2">The sequence shown here is derived from an EMBL/GenBank/DDBJ whole genome shotgun (WGS) entry which is preliminary data.</text>
</comment>
<organism evidence="2">
    <name type="scientific">Sesamum radiatum</name>
    <name type="common">Black benniseed</name>
    <dbReference type="NCBI Taxonomy" id="300843"/>
    <lineage>
        <taxon>Eukaryota</taxon>
        <taxon>Viridiplantae</taxon>
        <taxon>Streptophyta</taxon>
        <taxon>Embryophyta</taxon>
        <taxon>Tracheophyta</taxon>
        <taxon>Spermatophyta</taxon>
        <taxon>Magnoliopsida</taxon>
        <taxon>eudicotyledons</taxon>
        <taxon>Gunneridae</taxon>
        <taxon>Pentapetalae</taxon>
        <taxon>asterids</taxon>
        <taxon>lamiids</taxon>
        <taxon>Lamiales</taxon>
        <taxon>Pedaliaceae</taxon>
        <taxon>Sesamum</taxon>
    </lineage>
</organism>
<keyword evidence="1" id="KW-1133">Transmembrane helix</keyword>
<evidence type="ECO:0000313" key="2">
    <source>
        <dbReference type="EMBL" id="KAL0313634.1"/>
    </source>
</evidence>
<dbReference type="PANTHER" id="PTHR31513">
    <property type="entry name" value="EPHRIN TYPE-B RECEPTOR"/>
    <property type="match status" value="1"/>
</dbReference>
<reference evidence="2" key="1">
    <citation type="submission" date="2020-06" db="EMBL/GenBank/DDBJ databases">
        <authorList>
            <person name="Li T."/>
            <person name="Hu X."/>
            <person name="Zhang T."/>
            <person name="Song X."/>
            <person name="Zhang H."/>
            <person name="Dai N."/>
            <person name="Sheng W."/>
            <person name="Hou X."/>
            <person name="Wei L."/>
        </authorList>
    </citation>
    <scope>NUCLEOTIDE SEQUENCE</scope>
    <source>
        <strain evidence="2">G02</strain>
        <tissue evidence="2">Leaf</tissue>
    </source>
</reference>
<gene>
    <name evidence="2" type="ORF">Sradi_5762700</name>
</gene>
<dbReference type="PANTHER" id="PTHR31513:SF2">
    <property type="entry name" value="MRAZ"/>
    <property type="match status" value="1"/>
</dbReference>
<reference evidence="2" key="2">
    <citation type="journal article" date="2024" name="Plant">
        <title>Genomic evolution and insights into agronomic trait innovations of Sesamum species.</title>
        <authorList>
            <person name="Miao H."/>
            <person name="Wang L."/>
            <person name="Qu L."/>
            <person name="Liu H."/>
            <person name="Sun Y."/>
            <person name="Le M."/>
            <person name="Wang Q."/>
            <person name="Wei S."/>
            <person name="Zheng Y."/>
            <person name="Lin W."/>
            <person name="Duan Y."/>
            <person name="Cao H."/>
            <person name="Xiong S."/>
            <person name="Wang X."/>
            <person name="Wei L."/>
            <person name="Li C."/>
            <person name="Ma Q."/>
            <person name="Ju M."/>
            <person name="Zhao R."/>
            <person name="Li G."/>
            <person name="Mu C."/>
            <person name="Tian Q."/>
            <person name="Mei H."/>
            <person name="Zhang T."/>
            <person name="Gao T."/>
            <person name="Zhang H."/>
        </authorList>
    </citation>
    <scope>NUCLEOTIDE SEQUENCE</scope>
    <source>
        <strain evidence="2">G02</strain>
    </source>
</reference>
<evidence type="ECO:0000256" key="1">
    <source>
        <dbReference type="SAM" id="Phobius"/>
    </source>
</evidence>
<keyword evidence="1" id="KW-0472">Membrane</keyword>
<sequence length="185" mass="20480">MYPDSSTSCYQLADNSWKPQLEFHGVKIELGWFQATSSGYYQLGILVVAGDYTLYDLHHSEYLDISDATSRNFAPAAQNSSLKNAEESQAYTSHVLSRKKDTVQLLITVMVLADLFVTLLMLLMFYWISLGAFLAVLLILPLSLLSPFPAGLNALFTNGPRRASLARVYALWNASSISNIVSVAM</sequence>
<keyword evidence="1" id="KW-0812">Transmembrane</keyword>
<name>A0AAW2L2V7_SESRA</name>
<dbReference type="EMBL" id="JACGWJ010000026">
    <property type="protein sequence ID" value="KAL0313634.1"/>
    <property type="molecule type" value="Genomic_DNA"/>
</dbReference>